<accession>A0A2M8VJH7</accession>
<evidence type="ECO:0000313" key="2">
    <source>
        <dbReference type="EMBL" id="PJI77164.1"/>
    </source>
</evidence>
<keyword evidence="1" id="KW-0812">Transmembrane</keyword>
<keyword evidence="1" id="KW-0472">Membrane</keyword>
<dbReference type="PROSITE" id="PS51257">
    <property type="entry name" value="PROKAR_LIPOPROTEIN"/>
    <property type="match status" value="1"/>
</dbReference>
<protein>
    <recommendedName>
        <fullName evidence="4">O-antigen ligase domain-containing protein</fullName>
    </recommendedName>
</protein>
<proteinExistence type="predicted"/>
<feature type="transmembrane region" description="Helical" evidence="1">
    <location>
        <begin position="315"/>
        <end position="333"/>
    </location>
</feature>
<feature type="transmembrane region" description="Helical" evidence="1">
    <location>
        <begin position="106"/>
        <end position="131"/>
    </location>
</feature>
<feature type="transmembrane region" description="Helical" evidence="1">
    <location>
        <begin position="64"/>
        <end position="86"/>
    </location>
</feature>
<feature type="transmembrane region" description="Helical" evidence="1">
    <location>
        <begin position="284"/>
        <end position="303"/>
    </location>
</feature>
<keyword evidence="1" id="KW-1133">Transmembrane helix</keyword>
<evidence type="ECO:0008006" key="4">
    <source>
        <dbReference type="Google" id="ProtNLM"/>
    </source>
</evidence>
<feature type="transmembrane region" description="Helical" evidence="1">
    <location>
        <begin position="176"/>
        <end position="196"/>
    </location>
</feature>
<evidence type="ECO:0000256" key="1">
    <source>
        <dbReference type="SAM" id="Phobius"/>
    </source>
</evidence>
<feature type="transmembrane region" description="Helical" evidence="1">
    <location>
        <begin position="40"/>
        <end position="58"/>
    </location>
</feature>
<gene>
    <name evidence="2" type="ORF">B0G85_1767</name>
</gene>
<name>A0A2M8VJH7_9BURK</name>
<reference evidence="2 3" key="1">
    <citation type="submission" date="2017-11" db="EMBL/GenBank/DDBJ databases">
        <title>Genomic Encyclopedia of Type Strains, Phase III (KMG-III): the genomes of soil and plant-associated and newly described type strains.</title>
        <authorList>
            <person name="Whitman W."/>
        </authorList>
    </citation>
    <scope>NUCLEOTIDE SEQUENCE [LARGE SCALE GENOMIC DNA]</scope>
    <source>
        <strain evidence="2 3">UB-Domo-W1</strain>
    </source>
</reference>
<dbReference type="EMBL" id="PGTX01000004">
    <property type="protein sequence ID" value="PJI77164.1"/>
    <property type="molecule type" value="Genomic_DNA"/>
</dbReference>
<feature type="transmembrane region" description="Helical" evidence="1">
    <location>
        <begin position="137"/>
        <end position="169"/>
    </location>
</feature>
<dbReference type="Proteomes" id="UP000229366">
    <property type="component" value="Unassembled WGS sequence"/>
</dbReference>
<organism evidence="2 3">
    <name type="scientific">Polynucleobacter brandtiae</name>
    <dbReference type="NCBI Taxonomy" id="1938816"/>
    <lineage>
        <taxon>Bacteria</taxon>
        <taxon>Pseudomonadati</taxon>
        <taxon>Pseudomonadota</taxon>
        <taxon>Betaproteobacteria</taxon>
        <taxon>Burkholderiales</taxon>
        <taxon>Burkholderiaceae</taxon>
        <taxon>Polynucleobacter</taxon>
    </lineage>
</organism>
<keyword evidence="3" id="KW-1185">Reference proteome</keyword>
<dbReference type="AlphaFoldDB" id="A0A2M8VJH7"/>
<feature type="transmembrane region" description="Helical" evidence="1">
    <location>
        <begin position="6"/>
        <end position="28"/>
    </location>
</feature>
<feature type="transmembrane region" description="Helical" evidence="1">
    <location>
        <begin position="339"/>
        <end position="358"/>
    </location>
</feature>
<sequence>MHVKNILIPAAFLLIISFASLLISTLSFSLGGCEDMHNKFLLTLPVFLVSSILAWSIGRESSPRIWVGLIKISQLIIIVLFFEFLLEYLFPQFFLDTARYRDAWKLSGFFTEPSHVAFSVFPCIVVILSSLERKVQIFGLIALFMMVFLSHSSTLFILILGWMLFILFLRIKSTSILRIIVVTLIAAFIFLIPNSFFMPTVDRVVGILSDIDSSTNISSLVFLQGLEDAWINLYRTYGFGLGLNMMGCSPLPKSGARELLEGLNLISLNAEDGSFLGAKIVSEFGIFGILFFSYLVFIFFKLIKKYKFSTELLTKQMYLIQVTLIYIIILIFFTRTSGYFGGPFFMLVAIIGSNYSNFNLKNNDSGIRKEK</sequence>
<comment type="caution">
    <text evidence="2">The sequence shown here is derived from an EMBL/GenBank/DDBJ whole genome shotgun (WGS) entry which is preliminary data.</text>
</comment>
<evidence type="ECO:0000313" key="3">
    <source>
        <dbReference type="Proteomes" id="UP000229366"/>
    </source>
</evidence>